<feature type="compositionally biased region" description="Polar residues" evidence="1">
    <location>
        <begin position="167"/>
        <end position="179"/>
    </location>
</feature>
<feature type="region of interest" description="Disordered" evidence="1">
    <location>
        <begin position="1"/>
        <end position="182"/>
    </location>
</feature>
<feature type="compositionally biased region" description="Polar residues" evidence="1">
    <location>
        <begin position="88"/>
        <end position="98"/>
    </location>
</feature>
<feature type="compositionally biased region" description="Basic and acidic residues" evidence="1">
    <location>
        <begin position="1"/>
        <end position="10"/>
    </location>
</feature>
<reference evidence="2 3" key="1">
    <citation type="submission" date="2024-04" db="EMBL/GenBank/DDBJ databases">
        <title>Phyllosticta paracitricarpa is synonymous to the EU quarantine fungus P. citricarpa based on phylogenomic analyses.</title>
        <authorList>
            <consortium name="Lawrence Berkeley National Laboratory"/>
            <person name="Van Ingen-Buijs V.A."/>
            <person name="Van Westerhoven A.C."/>
            <person name="Haridas S."/>
            <person name="Skiadas P."/>
            <person name="Martin F."/>
            <person name="Groenewald J.Z."/>
            <person name="Crous P.W."/>
            <person name="Seidl M.F."/>
        </authorList>
    </citation>
    <scope>NUCLEOTIDE SEQUENCE [LARGE SCALE GENOMIC DNA]</scope>
    <source>
        <strain evidence="2 3">CBS 123374</strain>
    </source>
</reference>
<feature type="compositionally biased region" description="Polar residues" evidence="1">
    <location>
        <begin position="137"/>
        <end position="153"/>
    </location>
</feature>
<feature type="region of interest" description="Disordered" evidence="1">
    <location>
        <begin position="337"/>
        <end position="398"/>
    </location>
</feature>
<evidence type="ECO:0000313" key="3">
    <source>
        <dbReference type="Proteomes" id="UP001492380"/>
    </source>
</evidence>
<gene>
    <name evidence="2" type="ORF">HDK90DRAFT_20737</name>
</gene>
<proteinExistence type="predicted"/>
<evidence type="ECO:0000256" key="1">
    <source>
        <dbReference type="SAM" id="MobiDB-lite"/>
    </source>
</evidence>
<feature type="compositionally biased region" description="Low complexity" evidence="1">
    <location>
        <begin position="154"/>
        <end position="166"/>
    </location>
</feature>
<name>A0ABR1Z3M0_9PEZI</name>
<protein>
    <submittedName>
        <fullName evidence="2">Uncharacterized protein</fullName>
    </submittedName>
</protein>
<feature type="compositionally biased region" description="Polar residues" evidence="1">
    <location>
        <begin position="496"/>
        <end position="520"/>
    </location>
</feature>
<sequence>MSKGKKDPGARAKANQKPGTSKQTRSVTARNTVKLTEDSSISSAPANLTARASSSPPSPSPEQNVDRNPEDLVNLSDEEMDEAESSDYQQSSEGPSDSENGDGDYQPGEMTSNKRNQAKYGPSHNAGRPVTGAGRQKASSQKNGNQNAVSQNTASQRSASLRAASQNTASQSSFNQNDGQTDEEEIVLARDHPQDERCLPYRTTSRMSKRQIISWDANLYTLSLLSLIWLLEVKDYPIPWQELAAIVNPGATGEAFKQAMVKLRSRRAADGQRVPPARPGSNHPRHACHVELAEIMRNAGVTVAPFASALGAQEVEVVEDPSLAAAPVVGGPSVAESSAAAEKAKSEAGAQRSNGNSPHITTLQSQSSTRPESQATRHDNRDLTIIHPRSLTSAAPKKRDKSSLIFVADIGAHKALLNFNKKEQKLIFDVTQNLTNGRFAQSPSNPVFFLDQITAPSSGAEDPPSPFNSDNSELENDMPRVRARKQQKRKRDDASPGTSQPSPKLTGVVSTADSDIQAQPNKKLKRGPVKDTGEEAGGSKKRKHDDADMGNLSPGSADDWMFNPDYDIPAGESIPLGSIMNTDTNTWTNPTLQTPFLGPTTHHAGPYSQRNLNLTLSASPTLHPRDRTGGSLAKSTGTVNPLLTEDMGLNTGMDMGMPAVDFNHSNQMFFDQQMSDQQISWNKGFISPFNKSTGFFDPYLNDPFMGEGNGTLDYSPGVHIMGYSMNPHKSEYSSLGGIASDKDKDLLSSTSQWQSSNSVFEPSQAERRLSGLPPLFGEQGYGLDIQPLNPELDLEHHRHQTRGMLNDTCTEEEQFDPNGFANEAFARMDTVQFPETEDDGL</sequence>
<feature type="compositionally biased region" description="Polar residues" evidence="1">
    <location>
        <begin position="17"/>
        <end position="52"/>
    </location>
</feature>
<accession>A0ABR1Z3M0</accession>
<comment type="caution">
    <text evidence="2">The sequence shown here is derived from an EMBL/GenBank/DDBJ whole genome shotgun (WGS) entry which is preliminary data.</text>
</comment>
<evidence type="ECO:0000313" key="2">
    <source>
        <dbReference type="EMBL" id="KAK8246802.1"/>
    </source>
</evidence>
<feature type="compositionally biased region" description="Polar residues" evidence="1">
    <location>
        <begin position="351"/>
        <end position="374"/>
    </location>
</feature>
<organism evidence="2 3">
    <name type="scientific">Phyllosticta capitalensis</name>
    <dbReference type="NCBI Taxonomy" id="121624"/>
    <lineage>
        <taxon>Eukaryota</taxon>
        <taxon>Fungi</taxon>
        <taxon>Dikarya</taxon>
        <taxon>Ascomycota</taxon>
        <taxon>Pezizomycotina</taxon>
        <taxon>Dothideomycetes</taxon>
        <taxon>Dothideomycetes incertae sedis</taxon>
        <taxon>Botryosphaeriales</taxon>
        <taxon>Phyllostictaceae</taxon>
        <taxon>Phyllosticta</taxon>
    </lineage>
</organism>
<dbReference type="Proteomes" id="UP001492380">
    <property type="component" value="Unassembled WGS sequence"/>
</dbReference>
<feature type="region of interest" description="Disordered" evidence="1">
    <location>
        <begin position="454"/>
        <end position="564"/>
    </location>
</feature>
<keyword evidence="3" id="KW-1185">Reference proteome</keyword>
<feature type="compositionally biased region" description="Basic and acidic residues" evidence="1">
    <location>
        <begin position="375"/>
        <end position="384"/>
    </location>
</feature>
<feature type="compositionally biased region" description="Acidic residues" evidence="1">
    <location>
        <begin position="76"/>
        <end position="85"/>
    </location>
</feature>
<dbReference type="EMBL" id="JBBWRZ010000001">
    <property type="protein sequence ID" value="KAK8246802.1"/>
    <property type="molecule type" value="Genomic_DNA"/>
</dbReference>